<dbReference type="Proteomes" id="UP000321617">
    <property type="component" value="Unassembled WGS sequence"/>
</dbReference>
<evidence type="ECO:0000313" key="3">
    <source>
        <dbReference type="EMBL" id="TWJ15149.1"/>
    </source>
</evidence>
<evidence type="ECO:0000313" key="4">
    <source>
        <dbReference type="Proteomes" id="UP000321617"/>
    </source>
</evidence>
<name>A0A562VB78_9ACTN</name>
<protein>
    <recommendedName>
        <fullName evidence="2">Response regulatory domain-containing protein</fullName>
    </recommendedName>
</protein>
<dbReference type="AlphaFoldDB" id="A0A562VB78"/>
<feature type="domain" description="Response regulatory" evidence="2">
    <location>
        <begin position="6"/>
        <end position="124"/>
    </location>
</feature>
<accession>A0A562VB78</accession>
<proteinExistence type="predicted"/>
<dbReference type="EMBL" id="VLLL01000005">
    <property type="protein sequence ID" value="TWJ15149.1"/>
    <property type="molecule type" value="Genomic_DNA"/>
</dbReference>
<dbReference type="Gene3D" id="3.40.50.2300">
    <property type="match status" value="1"/>
</dbReference>
<reference evidence="3 4" key="1">
    <citation type="journal article" date="2013" name="Stand. Genomic Sci.">
        <title>Genomic Encyclopedia of Type Strains, Phase I: The one thousand microbial genomes (KMG-I) project.</title>
        <authorList>
            <person name="Kyrpides N.C."/>
            <person name="Woyke T."/>
            <person name="Eisen J.A."/>
            <person name="Garrity G."/>
            <person name="Lilburn T.G."/>
            <person name="Beck B.J."/>
            <person name="Whitman W.B."/>
            <person name="Hugenholtz P."/>
            <person name="Klenk H.P."/>
        </authorList>
    </citation>
    <scope>NUCLEOTIDE SEQUENCE [LARGE SCALE GENOMIC DNA]</scope>
    <source>
        <strain evidence="3 4">DSM 45044</strain>
    </source>
</reference>
<dbReference type="PROSITE" id="PS50110">
    <property type="entry name" value="RESPONSE_REGULATORY"/>
    <property type="match status" value="1"/>
</dbReference>
<dbReference type="InterPro" id="IPR011006">
    <property type="entry name" value="CheY-like_superfamily"/>
</dbReference>
<dbReference type="GO" id="GO:0000160">
    <property type="term" value="P:phosphorelay signal transduction system"/>
    <property type="evidence" value="ECO:0007669"/>
    <property type="project" value="InterPro"/>
</dbReference>
<sequence>MSSSYTVLLYSDNLKVRHAMRTAIGERPASDVTVEYLEAGRYDEAVRLIDTFEIDLILLDGEAQPAGGMAIARQLRDELDDPPMSCLVLRRAADNWLAAWSRADASLTYPLDPIRTAGKVLELLRRRSQTPVVG</sequence>
<feature type="modified residue" description="4-aspartylphosphate" evidence="1">
    <location>
        <position position="60"/>
    </location>
</feature>
<evidence type="ECO:0000256" key="1">
    <source>
        <dbReference type="PROSITE-ProRule" id="PRU00169"/>
    </source>
</evidence>
<dbReference type="InterPro" id="IPR001789">
    <property type="entry name" value="Sig_transdc_resp-reg_receiver"/>
</dbReference>
<dbReference type="OrthoDB" id="3395459at2"/>
<organism evidence="3 4">
    <name type="scientific">Stackebrandtia albiflava</name>
    <dbReference type="NCBI Taxonomy" id="406432"/>
    <lineage>
        <taxon>Bacteria</taxon>
        <taxon>Bacillati</taxon>
        <taxon>Actinomycetota</taxon>
        <taxon>Actinomycetes</taxon>
        <taxon>Glycomycetales</taxon>
        <taxon>Glycomycetaceae</taxon>
        <taxon>Stackebrandtia</taxon>
    </lineage>
</organism>
<dbReference type="RefSeq" id="WP_147133364.1">
    <property type="nucleotide sequence ID" value="NZ_BAABIJ010000001.1"/>
</dbReference>
<gene>
    <name evidence="3" type="ORF">LX16_0848</name>
</gene>
<evidence type="ECO:0000259" key="2">
    <source>
        <dbReference type="PROSITE" id="PS50110"/>
    </source>
</evidence>
<keyword evidence="4" id="KW-1185">Reference proteome</keyword>
<keyword evidence="1" id="KW-0597">Phosphoprotein</keyword>
<dbReference type="SUPFAM" id="SSF52172">
    <property type="entry name" value="CheY-like"/>
    <property type="match status" value="1"/>
</dbReference>
<comment type="caution">
    <text evidence="3">The sequence shown here is derived from an EMBL/GenBank/DDBJ whole genome shotgun (WGS) entry which is preliminary data.</text>
</comment>